<feature type="compositionally biased region" description="Basic and acidic residues" evidence="5">
    <location>
        <begin position="210"/>
        <end position="227"/>
    </location>
</feature>
<evidence type="ECO:0000259" key="6">
    <source>
        <dbReference type="Pfam" id="PF01918"/>
    </source>
</evidence>
<feature type="compositionally biased region" description="Basic and acidic residues" evidence="5">
    <location>
        <begin position="157"/>
        <end position="167"/>
    </location>
</feature>
<keyword evidence="3" id="KW-0694">RNA-binding</keyword>
<dbReference type="InterPro" id="IPR002775">
    <property type="entry name" value="DNA/RNA-bd_Alba-like"/>
</dbReference>
<dbReference type="PANTHER" id="PTHR13516:SF4">
    <property type="entry name" value="FI09323P"/>
    <property type="match status" value="1"/>
</dbReference>
<comment type="subcellular location">
    <subcellularLocation>
        <location evidence="1">Nucleus</location>
    </subcellularLocation>
</comment>
<feature type="domain" description="DNA/RNA-binding protein Alba-like" evidence="6">
    <location>
        <begin position="5"/>
        <end position="63"/>
    </location>
</feature>
<evidence type="ECO:0000313" key="7">
    <source>
        <dbReference type="EMBL" id="OMJ78826.1"/>
    </source>
</evidence>
<protein>
    <recommendedName>
        <fullName evidence="6">DNA/RNA-binding protein Alba-like domain-containing protein</fullName>
    </recommendedName>
</protein>
<reference evidence="7 8" key="1">
    <citation type="submission" date="2016-11" db="EMBL/GenBank/DDBJ databases">
        <title>The macronuclear genome of Stentor coeruleus: a giant cell with tiny introns.</title>
        <authorList>
            <person name="Slabodnick M."/>
            <person name="Ruby J.G."/>
            <person name="Reiff S.B."/>
            <person name="Swart E.C."/>
            <person name="Gosai S."/>
            <person name="Prabakaran S."/>
            <person name="Witkowska E."/>
            <person name="Larue G.E."/>
            <person name="Fisher S."/>
            <person name="Freeman R.M."/>
            <person name="Gunawardena J."/>
            <person name="Chu W."/>
            <person name="Stover N.A."/>
            <person name="Gregory B.D."/>
            <person name="Nowacki M."/>
            <person name="Derisi J."/>
            <person name="Roy S.W."/>
            <person name="Marshall W.F."/>
            <person name="Sood P."/>
        </authorList>
    </citation>
    <scope>NUCLEOTIDE SEQUENCE [LARGE SCALE GENOMIC DNA]</scope>
    <source>
        <strain evidence="7">WM001</strain>
    </source>
</reference>
<evidence type="ECO:0000256" key="4">
    <source>
        <dbReference type="ARBA" id="ARBA00023242"/>
    </source>
</evidence>
<evidence type="ECO:0000256" key="3">
    <source>
        <dbReference type="ARBA" id="ARBA00022884"/>
    </source>
</evidence>
<comment type="similarity">
    <text evidence="2">Belongs to the histone-like Alba family.</text>
</comment>
<evidence type="ECO:0000256" key="5">
    <source>
        <dbReference type="SAM" id="MobiDB-lite"/>
    </source>
</evidence>
<dbReference type="SUPFAM" id="SSF82704">
    <property type="entry name" value="AlbA-like"/>
    <property type="match status" value="1"/>
</dbReference>
<keyword evidence="8" id="KW-1185">Reference proteome</keyword>
<dbReference type="EMBL" id="MPUH01000501">
    <property type="protein sequence ID" value="OMJ78826.1"/>
    <property type="molecule type" value="Genomic_DNA"/>
</dbReference>
<sequence>MSDIVVTVSSTQSVILSIAKAAELLMSHQEVIIAATNHEISRAIQIVELLKHRIKGLHQENKFERVKDKNKTRVVIKLSFNEPSTISKGYQKPIPIAEVQEITLEKMKKLLWIGVERNEEGRGERIRSFRGSRRGWRGAPRFEETKNETPKDEEDKEKETRPEDSVRRRVCRSRRGIRGDRRRPCLGRCRQYQGGFVSTRAYSNDSQNSYEERKSRRGDRMSPRSVP</sequence>
<feature type="compositionally biased region" description="Basic and acidic residues" evidence="5">
    <location>
        <begin position="140"/>
        <end position="150"/>
    </location>
</feature>
<comment type="caution">
    <text evidence="7">The sequence shown here is derived from an EMBL/GenBank/DDBJ whole genome shotgun (WGS) entry which is preliminary data.</text>
</comment>
<dbReference type="AlphaFoldDB" id="A0A1R2BQ28"/>
<proteinExistence type="inferred from homology"/>
<dbReference type="OrthoDB" id="311486at2759"/>
<feature type="region of interest" description="Disordered" evidence="5">
    <location>
        <begin position="131"/>
        <end position="227"/>
    </location>
</feature>
<dbReference type="Proteomes" id="UP000187209">
    <property type="component" value="Unassembled WGS sequence"/>
</dbReference>
<dbReference type="GO" id="GO:0005634">
    <property type="term" value="C:nucleus"/>
    <property type="evidence" value="ECO:0007669"/>
    <property type="project" value="UniProtKB-SubCell"/>
</dbReference>
<evidence type="ECO:0000256" key="2">
    <source>
        <dbReference type="ARBA" id="ARBA00008018"/>
    </source>
</evidence>
<gene>
    <name evidence="7" type="ORF">SteCoe_21267</name>
</gene>
<dbReference type="Pfam" id="PF01918">
    <property type="entry name" value="Alba"/>
    <property type="match status" value="1"/>
</dbReference>
<keyword evidence="4" id="KW-0539">Nucleus</keyword>
<accession>A0A1R2BQ28</accession>
<dbReference type="PANTHER" id="PTHR13516">
    <property type="entry name" value="RIBONUCLEASE P SUBUNIT P25"/>
    <property type="match status" value="1"/>
</dbReference>
<dbReference type="GO" id="GO:0003723">
    <property type="term" value="F:RNA binding"/>
    <property type="evidence" value="ECO:0007669"/>
    <property type="project" value="UniProtKB-KW"/>
</dbReference>
<organism evidence="7 8">
    <name type="scientific">Stentor coeruleus</name>
    <dbReference type="NCBI Taxonomy" id="5963"/>
    <lineage>
        <taxon>Eukaryota</taxon>
        <taxon>Sar</taxon>
        <taxon>Alveolata</taxon>
        <taxon>Ciliophora</taxon>
        <taxon>Postciliodesmatophora</taxon>
        <taxon>Heterotrichea</taxon>
        <taxon>Heterotrichida</taxon>
        <taxon>Stentoridae</taxon>
        <taxon>Stentor</taxon>
    </lineage>
</organism>
<dbReference type="Gene3D" id="3.30.110.20">
    <property type="entry name" value="Alba-like domain"/>
    <property type="match status" value="1"/>
</dbReference>
<dbReference type="InterPro" id="IPR051958">
    <property type="entry name" value="Alba-like_NAB"/>
</dbReference>
<evidence type="ECO:0000256" key="1">
    <source>
        <dbReference type="ARBA" id="ARBA00004123"/>
    </source>
</evidence>
<feature type="compositionally biased region" description="Polar residues" evidence="5">
    <location>
        <begin position="200"/>
        <end position="209"/>
    </location>
</feature>
<dbReference type="InterPro" id="IPR036882">
    <property type="entry name" value="Alba-like_dom_sf"/>
</dbReference>
<evidence type="ECO:0000313" key="8">
    <source>
        <dbReference type="Proteomes" id="UP000187209"/>
    </source>
</evidence>
<name>A0A1R2BQ28_9CILI</name>